<keyword evidence="4" id="KW-0472">Membrane</keyword>
<evidence type="ECO:0000256" key="1">
    <source>
        <dbReference type="ARBA" id="ARBA00004370"/>
    </source>
</evidence>
<name>A0A059NXQ3_9BACI</name>
<evidence type="ECO:0000313" key="5">
    <source>
        <dbReference type="EMBL" id="CDQ22561.1"/>
    </source>
</evidence>
<reference evidence="5 6" key="2">
    <citation type="submission" date="2014-05" db="EMBL/GenBank/DDBJ databases">
        <title>Draft genome sequence of Halobacillus karajensis HK-03.</title>
        <authorList>
            <person name="Khelaifia S."/>
            <person name="Croce O."/>
            <person name="Lagier J.C."/>
            <person name="Raoult D."/>
        </authorList>
    </citation>
    <scope>NUCLEOTIDE SEQUENCE [LARGE SCALE GENOMIC DNA]</scope>
    <source>
        <strain evidence="5 6">HD-03</strain>
    </source>
</reference>
<dbReference type="InterPro" id="IPR006479">
    <property type="entry name" value="Holin"/>
</dbReference>
<evidence type="ECO:0000256" key="4">
    <source>
        <dbReference type="ARBA" id="ARBA00023136"/>
    </source>
</evidence>
<proteinExistence type="predicted"/>
<dbReference type="AlphaFoldDB" id="A0A059NXQ3"/>
<dbReference type="EMBL" id="CCDI010000001">
    <property type="protein sequence ID" value="CDQ22561.1"/>
    <property type="molecule type" value="Genomic_DNA"/>
</dbReference>
<evidence type="ECO:0000313" key="6">
    <source>
        <dbReference type="Proteomes" id="UP000028868"/>
    </source>
</evidence>
<comment type="subcellular location">
    <subcellularLocation>
        <location evidence="1">Membrane</location>
    </subcellularLocation>
</comment>
<accession>A0A059NXQ3</accession>
<reference evidence="6" key="1">
    <citation type="submission" date="2014-03" db="EMBL/GenBank/DDBJ databases">
        <authorList>
            <person name="Urmite Genomes U."/>
        </authorList>
    </citation>
    <scope>NUCLEOTIDE SEQUENCE [LARGE SCALE GENOMIC DNA]</scope>
    <source>
        <strain evidence="6">HD-03</strain>
    </source>
</reference>
<dbReference type="Pfam" id="PF04688">
    <property type="entry name" value="Holin_SPP1"/>
    <property type="match status" value="1"/>
</dbReference>
<dbReference type="RefSeq" id="WP_035505925.1">
    <property type="nucleotide sequence ID" value="NZ_CCDI010000001.1"/>
</dbReference>
<dbReference type="Proteomes" id="UP000028868">
    <property type="component" value="Unassembled WGS sequence"/>
</dbReference>
<comment type="caution">
    <text evidence="5">The sequence shown here is derived from an EMBL/GenBank/DDBJ whole genome shotgun (WGS) entry which is preliminary data.</text>
</comment>
<keyword evidence="6" id="KW-1185">Reference proteome</keyword>
<evidence type="ECO:0000256" key="2">
    <source>
        <dbReference type="ARBA" id="ARBA00022692"/>
    </source>
</evidence>
<organism evidence="5 6">
    <name type="scientific">Halobacillus karajensis</name>
    <dbReference type="NCBI Taxonomy" id="195088"/>
    <lineage>
        <taxon>Bacteria</taxon>
        <taxon>Bacillati</taxon>
        <taxon>Bacillota</taxon>
        <taxon>Bacilli</taxon>
        <taxon>Bacillales</taxon>
        <taxon>Bacillaceae</taxon>
        <taxon>Halobacillus</taxon>
    </lineage>
</organism>
<evidence type="ECO:0000256" key="3">
    <source>
        <dbReference type="ARBA" id="ARBA00022989"/>
    </source>
</evidence>
<dbReference type="NCBIfam" id="TIGR01592">
    <property type="entry name" value="holin_SPP1"/>
    <property type="match status" value="1"/>
</dbReference>
<keyword evidence="2" id="KW-0812">Transmembrane</keyword>
<keyword evidence="3" id="KW-1133">Transmembrane helix</keyword>
<dbReference type="GO" id="GO:0016020">
    <property type="term" value="C:membrane"/>
    <property type="evidence" value="ECO:0007669"/>
    <property type="project" value="UniProtKB-SubCell"/>
</dbReference>
<gene>
    <name evidence="5" type="ORF">BN983_00774</name>
</gene>
<sequence length="76" mass="8237">MDRGSLIRTTVLVFALINQVLAAFGKSPLPFSEAEVEQGVSAIITVGASLVAWFKNNYVTEKGAQQARELEKKGLK</sequence>
<protein>
    <submittedName>
        <fullName evidence="5">Holin, SPP1 family</fullName>
    </submittedName>
</protein>